<dbReference type="Pfam" id="PF00084">
    <property type="entry name" value="Sushi"/>
    <property type="match status" value="1"/>
</dbReference>
<dbReference type="AlphaFoldDB" id="A0A9Q1H4L3"/>
<evidence type="ECO:0000313" key="4">
    <source>
        <dbReference type="EMBL" id="KAJ8033119.1"/>
    </source>
</evidence>
<evidence type="ECO:0000256" key="1">
    <source>
        <dbReference type="ARBA" id="ARBA00023157"/>
    </source>
</evidence>
<evidence type="ECO:0000259" key="3">
    <source>
        <dbReference type="PROSITE" id="PS50923"/>
    </source>
</evidence>
<feature type="domain" description="Sushi" evidence="3">
    <location>
        <begin position="1"/>
        <end position="37"/>
    </location>
</feature>
<dbReference type="InterPro" id="IPR035976">
    <property type="entry name" value="Sushi/SCR/CCP_sf"/>
</dbReference>
<dbReference type="SUPFAM" id="SSF57535">
    <property type="entry name" value="Complement control module/SCR domain"/>
    <property type="match status" value="1"/>
</dbReference>
<keyword evidence="5" id="KW-1185">Reference proteome</keyword>
<dbReference type="CDD" id="cd00033">
    <property type="entry name" value="CCP"/>
    <property type="match status" value="1"/>
</dbReference>
<dbReference type="InterPro" id="IPR000436">
    <property type="entry name" value="Sushi_SCR_CCP_dom"/>
</dbReference>
<evidence type="ECO:0000256" key="2">
    <source>
        <dbReference type="PROSITE-ProRule" id="PRU00302"/>
    </source>
</evidence>
<keyword evidence="1" id="KW-1015">Disulfide bond</keyword>
<reference evidence="4" key="1">
    <citation type="submission" date="2021-10" db="EMBL/GenBank/DDBJ databases">
        <title>Tropical sea cucumber genome reveals ecological adaptation and Cuvierian tubules defense mechanism.</title>
        <authorList>
            <person name="Chen T."/>
        </authorList>
    </citation>
    <scope>NUCLEOTIDE SEQUENCE</scope>
    <source>
        <strain evidence="4">Nanhai2018</strain>
        <tissue evidence="4">Muscle</tissue>
    </source>
</reference>
<dbReference type="Proteomes" id="UP001152320">
    <property type="component" value="Chromosome 11"/>
</dbReference>
<evidence type="ECO:0000313" key="5">
    <source>
        <dbReference type="Proteomes" id="UP001152320"/>
    </source>
</evidence>
<name>A0A9Q1H4L3_HOLLE</name>
<gene>
    <name evidence="4" type="ORF">HOLleu_23261</name>
</gene>
<dbReference type="EMBL" id="JAIZAY010000011">
    <property type="protein sequence ID" value="KAJ8033119.1"/>
    <property type="molecule type" value="Genomic_DNA"/>
</dbReference>
<dbReference type="PROSITE" id="PS50923">
    <property type="entry name" value="SUSHI"/>
    <property type="match status" value="1"/>
</dbReference>
<proteinExistence type="predicted"/>
<keyword evidence="2" id="KW-0768">Sushi</keyword>
<organism evidence="4 5">
    <name type="scientific">Holothuria leucospilota</name>
    <name type="common">Black long sea cucumber</name>
    <name type="synonym">Mertensiothuria leucospilota</name>
    <dbReference type="NCBI Taxonomy" id="206669"/>
    <lineage>
        <taxon>Eukaryota</taxon>
        <taxon>Metazoa</taxon>
        <taxon>Echinodermata</taxon>
        <taxon>Eleutherozoa</taxon>
        <taxon>Echinozoa</taxon>
        <taxon>Holothuroidea</taxon>
        <taxon>Aspidochirotacea</taxon>
        <taxon>Aspidochirotida</taxon>
        <taxon>Holothuriidae</taxon>
        <taxon>Holothuria</taxon>
    </lineage>
</organism>
<comment type="caution">
    <text evidence="2">Lacks conserved residue(s) required for the propagation of feature annotation.</text>
</comment>
<sequence length="76" mass="8654">MAHFECLDGYRLKGSEVIHCDIWTKEWDGPTYPICLAKTDDEDGNVGSALMRKFPKILSSIDKQRVQRDKEAPVIS</sequence>
<protein>
    <recommendedName>
        <fullName evidence="3">Sushi domain-containing protein</fullName>
    </recommendedName>
</protein>
<accession>A0A9Q1H4L3</accession>
<comment type="caution">
    <text evidence="4">The sequence shown here is derived from an EMBL/GenBank/DDBJ whole genome shotgun (WGS) entry which is preliminary data.</text>
</comment>
<dbReference type="Gene3D" id="2.10.70.10">
    <property type="entry name" value="Complement Module, domain 1"/>
    <property type="match status" value="1"/>
</dbReference>